<name>A0ABY7TYF7_9SPHN</name>
<organism evidence="1 2">
    <name type="scientific">Novosphingobium humi</name>
    <dbReference type="NCBI Taxonomy" id="2282397"/>
    <lineage>
        <taxon>Bacteria</taxon>
        <taxon>Pseudomonadati</taxon>
        <taxon>Pseudomonadota</taxon>
        <taxon>Alphaproteobacteria</taxon>
        <taxon>Sphingomonadales</taxon>
        <taxon>Sphingomonadaceae</taxon>
        <taxon>Novosphingobium</taxon>
    </lineage>
</organism>
<evidence type="ECO:0000313" key="1">
    <source>
        <dbReference type="EMBL" id="WCT78316.1"/>
    </source>
</evidence>
<dbReference type="EMBL" id="CP117417">
    <property type="protein sequence ID" value="WCT78316.1"/>
    <property type="molecule type" value="Genomic_DNA"/>
</dbReference>
<reference evidence="1 2" key="1">
    <citation type="submission" date="2023-02" db="EMBL/GenBank/DDBJ databases">
        <title>Genome sequence of Novosphingobium humi KACC 19094.</title>
        <authorList>
            <person name="Kim S."/>
            <person name="Heo J."/>
            <person name="Kwon S.-W."/>
        </authorList>
    </citation>
    <scope>NUCLEOTIDE SEQUENCE [LARGE SCALE GENOMIC DNA]</scope>
    <source>
        <strain evidence="1 2">KACC 19094</strain>
    </source>
</reference>
<accession>A0ABY7TYF7</accession>
<dbReference type="RefSeq" id="WP_273618646.1">
    <property type="nucleotide sequence ID" value="NZ_CP117417.1"/>
</dbReference>
<dbReference type="Proteomes" id="UP001218231">
    <property type="component" value="Chromosome"/>
</dbReference>
<gene>
    <name evidence="1" type="ORF">PQ457_04905</name>
</gene>
<evidence type="ECO:0000313" key="2">
    <source>
        <dbReference type="Proteomes" id="UP001218231"/>
    </source>
</evidence>
<proteinExistence type="predicted"/>
<sequence length="78" mass="7733">MTPNSAILTGAHRNFATLDGRARLSLAGPPLAGPPLQAGKPVFDVQGIGEAPEGTQVSGAPPVMASAITATATISPSR</sequence>
<protein>
    <submittedName>
        <fullName evidence="1">Uncharacterized protein</fullName>
    </submittedName>
</protein>
<keyword evidence="2" id="KW-1185">Reference proteome</keyword>